<feature type="transmembrane region" description="Helical" evidence="1">
    <location>
        <begin position="31"/>
        <end position="48"/>
    </location>
</feature>
<gene>
    <name evidence="2" type="ORF">A3L02_06130</name>
</gene>
<name>A0A218P2L1_THECE</name>
<proteinExistence type="predicted"/>
<dbReference type="AlphaFoldDB" id="A0A218P2L1"/>
<dbReference type="RefSeq" id="WP_088863112.1">
    <property type="nucleotide sequence ID" value="NZ_CP014854.1"/>
</dbReference>
<dbReference type="KEGG" id="tce:A3L02_06130"/>
<sequence>MNFRALKLAVVLTAIVLTSLAYSDLLRPGDYVLTTAIGITLLGIFLSGGSASGTVFLSTVLYVVPYSIGISQFLPVAFPQAYNNLSGAILASPYFSSPLGIFTLMALSILAEYIETTERWEKVLRGLGWRERGGKTLLYGLPVALLAFLLSLGLLWLGGNLSISATGIPLPVLILLLGIAVAYSSIEGGSYRRVIVAVEVPPMNGEVVIETADGSRVVPLSRSRAFEWDTLRLEAELKRRPERVLLKAGGRNEVLTPLLESVDGETLFLLYREGKEEEG</sequence>
<keyword evidence="1" id="KW-1133">Transmembrane helix</keyword>
<evidence type="ECO:0000313" key="3">
    <source>
        <dbReference type="Proteomes" id="UP000197156"/>
    </source>
</evidence>
<organism evidence="2 3">
    <name type="scientific">Thermococcus celer Vu 13 = JCM 8558</name>
    <dbReference type="NCBI Taxonomy" id="1293037"/>
    <lineage>
        <taxon>Archaea</taxon>
        <taxon>Methanobacteriati</taxon>
        <taxon>Methanobacteriota</taxon>
        <taxon>Thermococci</taxon>
        <taxon>Thermococcales</taxon>
        <taxon>Thermococcaceae</taxon>
        <taxon>Thermococcus</taxon>
    </lineage>
</organism>
<feature type="transmembrane region" description="Helical" evidence="1">
    <location>
        <begin position="136"/>
        <end position="157"/>
    </location>
</feature>
<reference evidence="2 3" key="1">
    <citation type="submission" date="2016-03" db="EMBL/GenBank/DDBJ databases">
        <title>Complete genome sequence of Thermococcus celer.</title>
        <authorList>
            <person name="Oger P.M."/>
        </authorList>
    </citation>
    <scope>NUCLEOTIDE SEQUENCE [LARGE SCALE GENOMIC DNA]</scope>
    <source>
        <strain evidence="2 3">Vu 13</strain>
    </source>
</reference>
<protein>
    <submittedName>
        <fullName evidence="2">Uncharacterized protein</fullName>
    </submittedName>
</protein>
<accession>A0A218P2L1</accession>
<dbReference type="Proteomes" id="UP000197156">
    <property type="component" value="Chromosome"/>
</dbReference>
<feature type="transmembrane region" description="Helical" evidence="1">
    <location>
        <begin position="55"/>
        <end position="74"/>
    </location>
</feature>
<keyword evidence="1" id="KW-0472">Membrane</keyword>
<keyword evidence="3" id="KW-1185">Reference proteome</keyword>
<dbReference type="OrthoDB" id="102004at2157"/>
<feature type="transmembrane region" description="Helical" evidence="1">
    <location>
        <begin position="163"/>
        <end position="183"/>
    </location>
</feature>
<dbReference type="EMBL" id="CP014854">
    <property type="protein sequence ID" value="ASI99169.1"/>
    <property type="molecule type" value="Genomic_DNA"/>
</dbReference>
<keyword evidence="1" id="KW-0812">Transmembrane</keyword>
<dbReference type="GeneID" id="33324319"/>
<evidence type="ECO:0000313" key="2">
    <source>
        <dbReference type="EMBL" id="ASI99169.1"/>
    </source>
</evidence>
<feature type="transmembrane region" description="Helical" evidence="1">
    <location>
        <begin position="94"/>
        <end position="115"/>
    </location>
</feature>
<evidence type="ECO:0000256" key="1">
    <source>
        <dbReference type="SAM" id="Phobius"/>
    </source>
</evidence>